<keyword evidence="1" id="KW-0812">Transmembrane</keyword>
<keyword evidence="1" id="KW-1133">Transmembrane helix</keyword>
<dbReference type="EMBL" id="JACJVR010000047">
    <property type="protein sequence ID" value="MBB6692096.1"/>
    <property type="molecule type" value="Genomic_DNA"/>
</dbReference>
<organism evidence="2 3">
    <name type="scientific">Cohnella xylanilytica</name>
    <dbReference type="NCBI Taxonomy" id="557555"/>
    <lineage>
        <taxon>Bacteria</taxon>
        <taxon>Bacillati</taxon>
        <taxon>Bacillota</taxon>
        <taxon>Bacilli</taxon>
        <taxon>Bacillales</taxon>
        <taxon>Paenibacillaceae</taxon>
        <taxon>Cohnella</taxon>
    </lineage>
</organism>
<keyword evidence="3" id="KW-1185">Reference proteome</keyword>
<evidence type="ECO:0000313" key="3">
    <source>
        <dbReference type="Proteomes" id="UP000553776"/>
    </source>
</evidence>
<accession>A0A841TUY5</accession>
<keyword evidence="1" id="KW-0472">Membrane</keyword>
<feature type="transmembrane region" description="Helical" evidence="1">
    <location>
        <begin position="25"/>
        <end position="44"/>
    </location>
</feature>
<sequence length="52" mass="5745">MERANVPFDGRRPDNGQDPSHAWRALARFAASLGVLFAVVYFIVQVLTPMVG</sequence>
<gene>
    <name evidence="2" type="ORF">H7B90_11860</name>
</gene>
<protein>
    <submittedName>
        <fullName evidence="2">Uncharacterized protein</fullName>
    </submittedName>
</protein>
<name>A0A841TUY5_9BACL</name>
<proteinExistence type="predicted"/>
<dbReference type="Proteomes" id="UP000553776">
    <property type="component" value="Unassembled WGS sequence"/>
</dbReference>
<comment type="caution">
    <text evidence="2">The sequence shown here is derived from an EMBL/GenBank/DDBJ whole genome shotgun (WGS) entry which is preliminary data.</text>
</comment>
<reference evidence="2 3" key="1">
    <citation type="submission" date="2020-08" db="EMBL/GenBank/DDBJ databases">
        <title>Cohnella phylogeny.</title>
        <authorList>
            <person name="Dunlap C."/>
        </authorList>
    </citation>
    <scope>NUCLEOTIDE SEQUENCE [LARGE SCALE GENOMIC DNA]</scope>
    <source>
        <strain evidence="2 3">DSM 25239</strain>
    </source>
</reference>
<evidence type="ECO:0000256" key="1">
    <source>
        <dbReference type="SAM" id="Phobius"/>
    </source>
</evidence>
<evidence type="ECO:0000313" key="2">
    <source>
        <dbReference type="EMBL" id="MBB6692096.1"/>
    </source>
</evidence>
<dbReference type="AlphaFoldDB" id="A0A841TUY5"/>
<dbReference type="RefSeq" id="WP_185136089.1">
    <property type="nucleotide sequence ID" value="NZ_BORM01000004.1"/>
</dbReference>